<dbReference type="AlphaFoldDB" id="A0A7Z1AZL4"/>
<dbReference type="OrthoDB" id="3628364at2"/>
<dbReference type="Proteomes" id="UP000185696">
    <property type="component" value="Unassembled WGS sequence"/>
</dbReference>
<reference evidence="1 2" key="1">
    <citation type="submission" date="2016-12" db="EMBL/GenBank/DDBJ databases">
        <title>The draft genome sequence of Actinophytocola xinjiangensis.</title>
        <authorList>
            <person name="Wang W."/>
            <person name="Yuan L."/>
        </authorList>
    </citation>
    <scope>NUCLEOTIDE SEQUENCE [LARGE SCALE GENOMIC DNA]</scope>
    <source>
        <strain evidence="1 2">CGMCC 4.4663</strain>
    </source>
</reference>
<dbReference type="EMBL" id="MSIF01000005">
    <property type="protein sequence ID" value="OLF11198.1"/>
    <property type="molecule type" value="Genomic_DNA"/>
</dbReference>
<proteinExistence type="predicted"/>
<sequence length="127" mass="13785">MSHLKGDAGQMLAIFRVEIPTFSGDVTRVAPDRGCVDGVANCRMLFDVEKAATDKLHRFLTHLAQGITAYRQMVSTAAQAYADCADRSRKELTDQVKAQIGAASGYDLRQNLPEYAPGFDRPAPAAP</sequence>
<protein>
    <submittedName>
        <fullName evidence="1">Uncharacterized protein</fullName>
    </submittedName>
</protein>
<organism evidence="1 2">
    <name type="scientific">Actinophytocola xinjiangensis</name>
    <dbReference type="NCBI Taxonomy" id="485602"/>
    <lineage>
        <taxon>Bacteria</taxon>
        <taxon>Bacillati</taxon>
        <taxon>Actinomycetota</taxon>
        <taxon>Actinomycetes</taxon>
        <taxon>Pseudonocardiales</taxon>
        <taxon>Pseudonocardiaceae</taxon>
    </lineage>
</organism>
<keyword evidence="2" id="KW-1185">Reference proteome</keyword>
<evidence type="ECO:0000313" key="2">
    <source>
        <dbReference type="Proteomes" id="UP000185696"/>
    </source>
</evidence>
<name>A0A7Z1AZL4_9PSEU</name>
<dbReference type="RefSeq" id="WP_075133359.1">
    <property type="nucleotide sequence ID" value="NZ_MSIF01000005.1"/>
</dbReference>
<comment type="caution">
    <text evidence="1">The sequence shown here is derived from an EMBL/GenBank/DDBJ whole genome shotgun (WGS) entry which is preliminary data.</text>
</comment>
<evidence type="ECO:0000313" key="1">
    <source>
        <dbReference type="EMBL" id="OLF11198.1"/>
    </source>
</evidence>
<gene>
    <name evidence="1" type="ORF">BLA60_14590</name>
</gene>
<accession>A0A7Z1AZL4</accession>